<organism evidence="4 5">
    <name type="scientific">Dinothrombium tinctorium</name>
    <dbReference type="NCBI Taxonomy" id="1965070"/>
    <lineage>
        <taxon>Eukaryota</taxon>
        <taxon>Metazoa</taxon>
        <taxon>Ecdysozoa</taxon>
        <taxon>Arthropoda</taxon>
        <taxon>Chelicerata</taxon>
        <taxon>Arachnida</taxon>
        <taxon>Acari</taxon>
        <taxon>Acariformes</taxon>
        <taxon>Trombidiformes</taxon>
        <taxon>Prostigmata</taxon>
        <taxon>Anystina</taxon>
        <taxon>Parasitengona</taxon>
        <taxon>Trombidioidea</taxon>
        <taxon>Trombidiidae</taxon>
        <taxon>Dinothrombium</taxon>
    </lineage>
</organism>
<dbReference type="SUPFAM" id="SSF74924">
    <property type="entry name" value="Cap-Gly domain"/>
    <property type="match status" value="2"/>
</dbReference>
<dbReference type="PANTHER" id="PTHR18916:SF82">
    <property type="entry name" value="CAP-GLY DOMAIN-CONTAINING PROTEIN"/>
    <property type="match status" value="1"/>
</dbReference>
<evidence type="ECO:0000313" key="5">
    <source>
        <dbReference type="Proteomes" id="UP000285301"/>
    </source>
</evidence>
<dbReference type="GO" id="GO:0051010">
    <property type="term" value="F:microtubule plus-end binding"/>
    <property type="evidence" value="ECO:0007669"/>
    <property type="project" value="TreeGrafter"/>
</dbReference>
<sequence>MVEEPLRSTVYFRKVFVVRFTLDSIAKRSKKLNFFIDYQSAPLTRDTDDFIVGDRVWVNGVKPGYIQYIGETHFAPGDWAGVVLDEPTGKNDGSVGTKRYFYCEPKRGVFCRLERLTRFPENGKGSPDSGIYRESPSPALNGFSPNRYSSLSRRSKSPSNSLQSETITSRTPDGKYSTTTTFQSREKSPSLHRRETCSSYQTREKSQSFITNDKSPSFQTREKSPTRSLTPTFGKDTQETHYSTYTLPRRPAKTVTTVSQTTTTIDGPYKPGPLRVGDKVFVNSSKGVLAGKLRYLGRTEFAAGYWAGVQLDEPVGKNDGSVAGRRYFHCPSNYGLFAPAYKVVKADPKRMTTITRVTRLPAEKKL</sequence>
<dbReference type="AlphaFoldDB" id="A0A3S3S8I5"/>
<keyword evidence="5" id="KW-1185">Reference proteome</keyword>
<dbReference type="OrthoDB" id="2130750at2759"/>
<feature type="compositionally biased region" description="Low complexity" evidence="1">
    <location>
        <begin position="254"/>
        <end position="264"/>
    </location>
</feature>
<dbReference type="GO" id="GO:0035371">
    <property type="term" value="C:microtubule plus-end"/>
    <property type="evidence" value="ECO:0007669"/>
    <property type="project" value="TreeGrafter"/>
</dbReference>
<dbReference type="GO" id="GO:0031122">
    <property type="term" value="P:cytoplasmic microtubule organization"/>
    <property type="evidence" value="ECO:0007669"/>
    <property type="project" value="TreeGrafter"/>
</dbReference>
<protein>
    <submittedName>
        <fullName evidence="4">CAP-Gly domain-containing linker protein 2-like protein</fullName>
    </submittedName>
</protein>
<dbReference type="STRING" id="1965070.A0A3S3S8I5"/>
<accession>A0A3S3S8I5</accession>
<dbReference type="EMBL" id="NCKU01002038">
    <property type="protein sequence ID" value="RWS10608.1"/>
    <property type="molecule type" value="Genomic_DNA"/>
</dbReference>
<dbReference type="InterPro" id="IPR036859">
    <property type="entry name" value="CAP-Gly_dom_sf"/>
</dbReference>
<proteinExistence type="predicted"/>
<feature type="compositionally biased region" description="Basic and acidic residues" evidence="1">
    <location>
        <begin position="184"/>
        <end position="206"/>
    </location>
</feature>
<dbReference type="GO" id="GO:0005938">
    <property type="term" value="C:cell cortex"/>
    <property type="evidence" value="ECO:0007669"/>
    <property type="project" value="TreeGrafter"/>
</dbReference>
<dbReference type="Pfam" id="PF01302">
    <property type="entry name" value="CAP_GLY"/>
    <property type="match status" value="2"/>
</dbReference>
<comment type="caution">
    <text evidence="4">The sequence shown here is derived from an EMBL/GenBank/DDBJ whole genome shotgun (WGS) entry which is preliminary data.</text>
</comment>
<dbReference type="InterPro" id="IPR000938">
    <property type="entry name" value="CAP-Gly_domain"/>
</dbReference>
<feature type="domain" description="CAP-Gly" evidence="2">
    <location>
        <begin position="70"/>
        <end position="112"/>
    </location>
</feature>
<reference evidence="4 5" key="1">
    <citation type="journal article" date="2018" name="Gigascience">
        <title>Genomes of trombidid mites reveal novel predicted allergens and laterally-transferred genes associated with secondary metabolism.</title>
        <authorList>
            <person name="Dong X."/>
            <person name="Chaisiri K."/>
            <person name="Xia D."/>
            <person name="Armstrong S.D."/>
            <person name="Fang Y."/>
            <person name="Donnelly M.J."/>
            <person name="Kadowaki T."/>
            <person name="McGarry J.W."/>
            <person name="Darby A.C."/>
            <person name="Makepeace B.L."/>
        </authorList>
    </citation>
    <scope>NUCLEOTIDE SEQUENCE [LARGE SCALE GENOMIC DNA]</scope>
    <source>
        <strain evidence="4">UoL-WK</strain>
    </source>
</reference>
<evidence type="ECO:0000256" key="1">
    <source>
        <dbReference type="SAM" id="MobiDB-lite"/>
    </source>
</evidence>
<name>A0A3S3S8I5_9ACAR</name>
<dbReference type="Gene3D" id="2.30.30.190">
    <property type="entry name" value="CAP Gly-rich-like domain"/>
    <property type="match status" value="2"/>
</dbReference>
<dbReference type="PROSITE" id="PS50245">
    <property type="entry name" value="CAP_GLY_2"/>
    <property type="match status" value="2"/>
</dbReference>
<feature type="compositionally biased region" description="Polar residues" evidence="1">
    <location>
        <begin position="165"/>
        <end position="183"/>
    </location>
</feature>
<dbReference type="PROSITE" id="PS00845">
    <property type="entry name" value="CAP_GLY_1"/>
    <property type="match status" value="1"/>
</dbReference>
<feature type="domain" description="CAP-Gly" evidence="2">
    <location>
        <begin position="297"/>
        <end position="339"/>
    </location>
</feature>
<evidence type="ECO:0000313" key="3">
    <source>
        <dbReference type="EMBL" id="RWS10608.1"/>
    </source>
</evidence>
<reference evidence="4" key="2">
    <citation type="submission" date="2018-11" db="EMBL/GenBank/DDBJ databases">
        <title>Trombidioid mite genomics.</title>
        <authorList>
            <person name="Dong X."/>
        </authorList>
    </citation>
    <scope>NUCLEOTIDE SEQUENCE</scope>
    <source>
        <strain evidence="4">UoL-WK</strain>
    </source>
</reference>
<dbReference type="GO" id="GO:0005634">
    <property type="term" value="C:nucleus"/>
    <property type="evidence" value="ECO:0007669"/>
    <property type="project" value="TreeGrafter"/>
</dbReference>
<evidence type="ECO:0000259" key="2">
    <source>
        <dbReference type="PROSITE" id="PS50245"/>
    </source>
</evidence>
<feature type="compositionally biased region" description="Low complexity" evidence="1">
    <location>
        <begin position="149"/>
        <end position="164"/>
    </location>
</feature>
<feature type="region of interest" description="Disordered" evidence="1">
    <location>
        <begin position="122"/>
        <end position="239"/>
    </location>
</feature>
<dbReference type="SMART" id="SM01052">
    <property type="entry name" value="CAP_GLY"/>
    <property type="match status" value="2"/>
</dbReference>
<gene>
    <name evidence="4" type="ORF">B4U79_00627</name>
    <name evidence="3" type="ORF">B4U79_12541</name>
</gene>
<feature type="region of interest" description="Disordered" evidence="1">
    <location>
        <begin position="251"/>
        <end position="270"/>
    </location>
</feature>
<dbReference type="PANTHER" id="PTHR18916">
    <property type="entry name" value="DYNACTIN 1-RELATED MICROTUBULE-BINDING"/>
    <property type="match status" value="1"/>
</dbReference>
<evidence type="ECO:0000313" key="4">
    <source>
        <dbReference type="EMBL" id="RWS10640.1"/>
    </source>
</evidence>
<feature type="compositionally biased region" description="Polar residues" evidence="1">
    <location>
        <begin position="207"/>
        <end position="219"/>
    </location>
</feature>
<dbReference type="EMBL" id="NCKU01002025">
    <property type="protein sequence ID" value="RWS10640.1"/>
    <property type="molecule type" value="Genomic_DNA"/>
</dbReference>
<dbReference type="Proteomes" id="UP000285301">
    <property type="component" value="Unassembled WGS sequence"/>
</dbReference>